<dbReference type="Proteomes" id="UP000054498">
    <property type="component" value="Unassembled WGS sequence"/>
</dbReference>
<dbReference type="GO" id="GO:0005774">
    <property type="term" value="C:vacuolar membrane"/>
    <property type="evidence" value="ECO:0007669"/>
    <property type="project" value="TreeGrafter"/>
</dbReference>
<dbReference type="GO" id="GO:0012505">
    <property type="term" value="C:endomembrane system"/>
    <property type="evidence" value="ECO:0007669"/>
    <property type="project" value="UniProtKB-SubCell"/>
</dbReference>
<evidence type="ECO:0000256" key="5">
    <source>
        <dbReference type="ARBA" id="ARBA00022989"/>
    </source>
</evidence>
<feature type="transmembrane region" description="Helical" evidence="7">
    <location>
        <begin position="105"/>
        <end position="125"/>
    </location>
</feature>
<dbReference type="Gene3D" id="1.20.1280.290">
    <property type="match status" value="1"/>
</dbReference>
<dbReference type="PANTHER" id="PTHR13131">
    <property type="entry name" value="CYSTINOSIN"/>
    <property type="match status" value="1"/>
</dbReference>
<evidence type="ECO:0000256" key="3">
    <source>
        <dbReference type="ARBA" id="ARBA00022692"/>
    </source>
</evidence>
<dbReference type="OrthoDB" id="75720at2759"/>
<keyword evidence="3 7" id="KW-0812">Transmembrane</keyword>
<name>A0A0D2N4A9_9CHLO</name>
<keyword evidence="5 7" id="KW-1133">Transmembrane helix</keyword>
<evidence type="ECO:0000256" key="1">
    <source>
        <dbReference type="ARBA" id="ARBA00004127"/>
    </source>
</evidence>
<evidence type="ECO:0000256" key="2">
    <source>
        <dbReference type="ARBA" id="ARBA00022448"/>
    </source>
</evidence>
<keyword evidence="9" id="KW-1185">Reference proteome</keyword>
<dbReference type="Pfam" id="PF04193">
    <property type="entry name" value="PQ-loop"/>
    <property type="match status" value="1"/>
</dbReference>
<dbReference type="RefSeq" id="XP_013906141.1">
    <property type="nucleotide sequence ID" value="XM_014050687.1"/>
</dbReference>
<feature type="transmembrane region" description="Helical" evidence="7">
    <location>
        <begin position="38"/>
        <end position="58"/>
    </location>
</feature>
<protein>
    <submittedName>
        <fullName evidence="8">Cystinosin</fullName>
    </submittedName>
</protein>
<dbReference type="GeneID" id="25726944"/>
<accession>A0A0D2N4A9</accession>
<reference evidence="8 9" key="1">
    <citation type="journal article" date="2013" name="BMC Genomics">
        <title>Reconstruction of the lipid metabolism for the microalga Monoraphidium neglectum from its genome sequence reveals characteristics suitable for biofuel production.</title>
        <authorList>
            <person name="Bogen C."/>
            <person name="Al-Dilaimi A."/>
            <person name="Albersmeier A."/>
            <person name="Wichmann J."/>
            <person name="Grundmann M."/>
            <person name="Rupp O."/>
            <person name="Lauersen K.J."/>
            <person name="Blifernez-Klassen O."/>
            <person name="Kalinowski J."/>
            <person name="Goesmann A."/>
            <person name="Mussgnug J.H."/>
            <person name="Kruse O."/>
        </authorList>
    </citation>
    <scope>NUCLEOTIDE SEQUENCE [LARGE SCALE GENOMIC DNA]</scope>
    <source>
        <strain evidence="8 9">SAG 48.87</strain>
    </source>
</reference>
<evidence type="ECO:0000313" key="8">
    <source>
        <dbReference type="EMBL" id="KIZ07122.1"/>
    </source>
</evidence>
<dbReference type="SMART" id="SM00679">
    <property type="entry name" value="CTNS"/>
    <property type="match status" value="1"/>
</dbReference>
<dbReference type="InterPro" id="IPR006603">
    <property type="entry name" value="PQ-loop_rpt"/>
</dbReference>
<dbReference type="AlphaFoldDB" id="A0A0D2N4A9"/>
<comment type="subcellular location">
    <subcellularLocation>
        <location evidence="1">Endomembrane system</location>
        <topology evidence="1">Multi-pass membrane protein</topology>
    </subcellularLocation>
</comment>
<dbReference type="EMBL" id="KK100292">
    <property type="protein sequence ID" value="KIZ07122.1"/>
    <property type="molecule type" value="Genomic_DNA"/>
</dbReference>
<evidence type="ECO:0000256" key="7">
    <source>
        <dbReference type="SAM" id="Phobius"/>
    </source>
</evidence>
<evidence type="ECO:0000313" key="9">
    <source>
        <dbReference type="Proteomes" id="UP000054498"/>
    </source>
</evidence>
<evidence type="ECO:0000256" key="4">
    <source>
        <dbReference type="ARBA" id="ARBA00022737"/>
    </source>
</evidence>
<keyword evidence="2" id="KW-0813">Transport</keyword>
<sequence>MFSLVGYLCYASYTGALYFSDDVRASYAALHGGAMPDISAADFSFAALAVVATLGVAVQHSLWRRPGDKVLSPFAVSVGGVVVLSIAGCAAHIHATCEGVPDCASWLPMLVLLGGFKVLMTVIKYTPQVLHNHQRGSTEGWSTPAVMLDVAGGVLSFSQVMLDALARHDLSVITGNPAKLWVAGLSIGYDAIFLAQHFMYKKTPAAAQAGVIVGALAQPQPATAGAREQPVLAFAAIDRRQGGRGGLKQRL</sequence>
<dbReference type="KEGG" id="mng:MNEG_0826"/>
<feature type="transmembrane region" description="Helical" evidence="7">
    <location>
        <begin position="70"/>
        <end position="93"/>
    </location>
</feature>
<dbReference type="InterPro" id="IPR005282">
    <property type="entry name" value="LC_transporter"/>
</dbReference>
<proteinExistence type="predicted"/>
<dbReference type="GO" id="GO:0015184">
    <property type="term" value="F:L-cystine transmembrane transporter activity"/>
    <property type="evidence" value="ECO:0007669"/>
    <property type="project" value="TreeGrafter"/>
</dbReference>
<evidence type="ECO:0000256" key="6">
    <source>
        <dbReference type="ARBA" id="ARBA00023136"/>
    </source>
</evidence>
<organism evidence="8 9">
    <name type="scientific">Monoraphidium neglectum</name>
    <dbReference type="NCBI Taxonomy" id="145388"/>
    <lineage>
        <taxon>Eukaryota</taxon>
        <taxon>Viridiplantae</taxon>
        <taxon>Chlorophyta</taxon>
        <taxon>core chlorophytes</taxon>
        <taxon>Chlorophyceae</taxon>
        <taxon>CS clade</taxon>
        <taxon>Sphaeropleales</taxon>
        <taxon>Selenastraceae</taxon>
        <taxon>Monoraphidium</taxon>
    </lineage>
</organism>
<dbReference type="PANTHER" id="PTHR13131:SF5">
    <property type="entry name" value="CYSTINOSIN"/>
    <property type="match status" value="1"/>
</dbReference>
<keyword evidence="4" id="KW-0677">Repeat</keyword>
<keyword evidence="6 7" id="KW-0472">Membrane</keyword>
<gene>
    <name evidence="8" type="ORF">MNEG_0826</name>
</gene>